<feature type="transmembrane region" description="Helical" evidence="10">
    <location>
        <begin position="186"/>
        <end position="206"/>
    </location>
</feature>
<dbReference type="GO" id="GO:0008982">
    <property type="term" value="F:protein-N(PI)-phosphohistidine-sugar phosphotransferase activity"/>
    <property type="evidence" value="ECO:0007669"/>
    <property type="project" value="InterPro"/>
</dbReference>
<keyword evidence="13" id="KW-1185">Reference proteome</keyword>
<evidence type="ECO:0000313" key="12">
    <source>
        <dbReference type="EMBL" id="SFK70870.1"/>
    </source>
</evidence>
<evidence type="ECO:0000256" key="2">
    <source>
        <dbReference type="ARBA" id="ARBA00022448"/>
    </source>
</evidence>
<organism evidence="12 13">
    <name type="scientific">Streptomyces pini</name>
    <dbReference type="NCBI Taxonomy" id="1520580"/>
    <lineage>
        <taxon>Bacteria</taxon>
        <taxon>Bacillati</taxon>
        <taxon>Actinomycetota</taxon>
        <taxon>Actinomycetes</taxon>
        <taxon>Kitasatosporales</taxon>
        <taxon>Streptomycetaceae</taxon>
        <taxon>Streptomyces</taxon>
    </lineage>
</organism>
<dbReference type="Pfam" id="PF02378">
    <property type="entry name" value="PTS_EIIC"/>
    <property type="match status" value="1"/>
</dbReference>
<keyword evidence="8 10" id="KW-0472">Membrane</keyword>
<feature type="transmembrane region" description="Helical" evidence="10">
    <location>
        <begin position="146"/>
        <end position="166"/>
    </location>
</feature>
<evidence type="ECO:0000256" key="6">
    <source>
        <dbReference type="ARBA" id="ARBA00022692"/>
    </source>
</evidence>
<dbReference type="Proteomes" id="UP000198928">
    <property type="component" value="Unassembled WGS sequence"/>
</dbReference>
<feature type="region of interest" description="Disordered" evidence="9">
    <location>
        <begin position="1"/>
        <end position="32"/>
    </location>
</feature>
<feature type="transmembrane region" description="Helical" evidence="10">
    <location>
        <begin position="46"/>
        <end position="64"/>
    </location>
</feature>
<dbReference type="PANTHER" id="PTHR30009:SF4">
    <property type="entry name" value="PTS SYSTEM N-ACETYLGLUCOSAMINE-SPECIFIC EIICBA COMPONENT"/>
    <property type="match status" value="1"/>
</dbReference>
<keyword evidence="3" id="KW-1003">Cell membrane</keyword>
<evidence type="ECO:0000256" key="9">
    <source>
        <dbReference type="SAM" id="MobiDB-lite"/>
    </source>
</evidence>
<feature type="transmembrane region" description="Helical" evidence="10">
    <location>
        <begin position="389"/>
        <end position="409"/>
    </location>
</feature>
<evidence type="ECO:0000256" key="10">
    <source>
        <dbReference type="SAM" id="Phobius"/>
    </source>
</evidence>
<feature type="transmembrane region" description="Helical" evidence="10">
    <location>
        <begin position="285"/>
        <end position="305"/>
    </location>
</feature>
<feature type="transmembrane region" description="Helical" evidence="10">
    <location>
        <begin position="84"/>
        <end position="108"/>
    </location>
</feature>
<dbReference type="EMBL" id="FOSG01000008">
    <property type="protein sequence ID" value="SFK70870.1"/>
    <property type="molecule type" value="Genomic_DNA"/>
</dbReference>
<keyword evidence="5" id="KW-0598">Phosphotransferase system</keyword>
<dbReference type="GO" id="GO:0090563">
    <property type="term" value="F:protein-phosphocysteine-sugar phosphotransferase activity"/>
    <property type="evidence" value="ECO:0007669"/>
    <property type="project" value="TreeGrafter"/>
</dbReference>
<accession>A0A1I4BR19</accession>
<feature type="transmembrane region" description="Helical" evidence="10">
    <location>
        <begin position="312"/>
        <end position="329"/>
    </location>
</feature>
<feature type="transmembrane region" description="Helical" evidence="10">
    <location>
        <begin position="335"/>
        <end position="360"/>
    </location>
</feature>
<protein>
    <submittedName>
        <fullName evidence="12">PTS system N-acetylglucosamine-specific IIC component, Glc family</fullName>
    </submittedName>
</protein>
<dbReference type="InterPro" id="IPR050429">
    <property type="entry name" value="PTS_Glucose_EIICBA"/>
</dbReference>
<feature type="compositionally biased region" description="Gly residues" evidence="9">
    <location>
        <begin position="14"/>
        <end position="27"/>
    </location>
</feature>
<evidence type="ECO:0000256" key="7">
    <source>
        <dbReference type="ARBA" id="ARBA00022989"/>
    </source>
</evidence>
<keyword evidence="4" id="KW-0762">Sugar transport</keyword>
<feature type="transmembrane region" description="Helical" evidence="10">
    <location>
        <begin position="115"/>
        <end position="134"/>
    </location>
</feature>
<dbReference type="GO" id="GO:0009401">
    <property type="term" value="P:phosphoenolpyruvate-dependent sugar phosphotransferase system"/>
    <property type="evidence" value="ECO:0007669"/>
    <property type="project" value="UniProtKB-KW"/>
</dbReference>
<dbReference type="PANTHER" id="PTHR30009">
    <property type="entry name" value="CYTOCHROME C-TYPE SYNTHESIS PROTEIN AND PTS TRANSMEMBRANE COMPONENT"/>
    <property type="match status" value="1"/>
</dbReference>
<dbReference type="InterPro" id="IPR013013">
    <property type="entry name" value="PTS_EIIC_1"/>
</dbReference>
<evidence type="ECO:0000256" key="1">
    <source>
        <dbReference type="ARBA" id="ARBA00004651"/>
    </source>
</evidence>
<gene>
    <name evidence="12" type="ORF">SAMN05192584_10888</name>
</gene>
<evidence type="ECO:0000256" key="8">
    <source>
        <dbReference type="ARBA" id="ARBA00023136"/>
    </source>
</evidence>
<evidence type="ECO:0000256" key="5">
    <source>
        <dbReference type="ARBA" id="ARBA00022683"/>
    </source>
</evidence>
<proteinExistence type="predicted"/>
<evidence type="ECO:0000313" key="13">
    <source>
        <dbReference type="Proteomes" id="UP000198928"/>
    </source>
</evidence>
<feature type="transmembrane region" description="Helical" evidence="10">
    <location>
        <begin position="367"/>
        <end position="383"/>
    </location>
</feature>
<keyword evidence="2" id="KW-0813">Transport</keyword>
<evidence type="ECO:0000256" key="4">
    <source>
        <dbReference type="ARBA" id="ARBA00022597"/>
    </source>
</evidence>
<evidence type="ECO:0000256" key="3">
    <source>
        <dbReference type="ARBA" id="ARBA00022475"/>
    </source>
</evidence>
<dbReference type="AlphaFoldDB" id="A0A1I4BR19"/>
<dbReference type="GO" id="GO:0005886">
    <property type="term" value="C:plasma membrane"/>
    <property type="evidence" value="ECO:0007669"/>
    <property type="project" value="UniProtKB-SubCell"/>
</dbReference>
<sequence>MTTATARTSDDGGEGGGGSGGEGGGGGGRRRGAGTMAVAQRIGRSLMLPIAVLPAAALMVRLGYEDMLGREGFPDFVNRIAEFLAAGGGALLDNLPLLFAVGIAVGFARKADGSTGLAAVVGYLVFQQVMATFIDPNLPPEEGVARPADAGVLGGVVMGLVTAVLYQRYHRRKLPDWLGFFGGRRLVPILASFAGLVLGVVFGYAWPVLGAAIHGFGEWLVGSGALGAGVFGVANRALIPVGMHHLLNSFPWFQAGSYEDDGVRYEGDIARFLHGDPTAGQFMTGFFPIMMFALPAACLAMYHCARPERRKVVGGMMFSIALTAFVTGVTEPIEFTFIFVAPVLYAVHAVLTGVSMALSWALGARDGFGFSAGAIDFLLNLGIASRPWLLVVLGLCFAVVYYAVFRFAIVRFDLPTPGRESDEEIAEQEKAQYRG</sequence>
<keyword evidence="7 10" id="KW-1133">Transmembrane helix</keyword>
<name>A0A1I4BR19_9ACTN</name>
<dbReference type="GO" id="GO:0015764">
    <property type="term" value="P:N-acetylglucosamine transport"/>
    <property type="evidence" value="ECO:0007669"/>
    <property type="project" value="TreeGrafter"/>
</dbReference>
<feature type="domain" description="PTS EIIC type-1" evidence="11">
    <location>
        <begin position="33"/>
        <end position="421"/>
    </location>
</feature>
<reference evidence="13" key="1">
    <citation type="submission" date="2016-10" db="EMBL/GenBank/DDBJ databases">
        <authorList>
            <person name="Varghese N."/>
            <person name="Submissions S."/>
        </authorList>
    </citation>
    <scope>NUCLEOTIDE SEQUENCE [LARGE SCALE GENOMIC DNA]</scope>
    <source>
        <strain evidence="13">PL19</strain>
    </source>
</reference>
<keyword evidence="6 10" id="KW-0812">Transmembrane</keyword>
<dbReference type="PROSITE" id="PS51103">
    <property type="entry name" value="PTS_EIIC_TYPE_1"/>
    <property type="match status" value="1"/>
</dbReference>
<evidence type="ECO:0000259" key="11">
    <source>
        <dbReference type="PROSITE" id="PS51103"/>
    </source>
</evidence>
<comment type="subcellular location">
    <subcellularLocation>
        <location evidence="1">Cell membrane</location>
        <topology evidence="1">Multi-pass membrane protein</topology>
    </subcellularLocation>
</comment>
<dbReference type="InterPro" id="IPR003352">
    <property type="entry name" value="PTS_EIIC"/>
</dbReference>